<reference evidence="1" key="1">
    <citation type="submission" date="2020-06" db="EMBL/GenBank/DDBJ databases">
        <authorList>
            <person name="Li T."/>
            <person name="Hu X."/>
            <person name="Zhang T."/>
            <person name="Song X."/>
            <person name="Zhang H."/>
            <person name="Dai N."/>
            <person name="Sheng W."/>
            <person name="Hou X."/>
            <person name="Wei L."/>
        </authorList>
    </citation>
    <scope>NUCLEOTIDE SEQUENCE</scope>
    <source>
        <strain evidence="1">KEN1</strain>
        <tissue evidence="1">Leaf</tissue>
    </source>
</reference>
<protein>
    <submittedName>
        <fullName evidence="1">Uncharacterized protein</fullName>
    </submittedName>
</protein>
<reference evidence="1" key="2">
    <citation type="journal article" date="2024" name="Plant">
        <title>Genomic evolution and insights into agronomic trait innovations of Sesamum species.</title>
        <authorList>
            <person name="Miao H."/>
            <person name="Wang L."/>
            <person name="Qu L."/>
            <person name="Liu H."/>
            <person name="Sun Y."/>
            <person name="Le M."/>
            <person name="Wang Q."/>
            <person name="Wei S."/>
            <person name="Zheng Y."/>
            <person name="Lin W."/>
            <person name="Duan Y."/>
            <person name="Cao H."/>
            <person name="Xiong S."/>
            <person name="Wang X."/>
            <person name="Wei L."/>
            <person name="Li C."/>
            <person name="Ma Q."/>
            <person name="Ju M."/>
            <person name="Zhao R."/>
            <person name="Li G."/>
            <person name="Mu C."/>
            <person name="Tian Q."/>
            <person name="Mei H."/>
            <person name="Zhang T."/>
            <person name="Gao T."/>
            <person name="Zhang H."/>
        </authorList>
    </citation>
    <scope>NUCLEOTIDE SEQUENCE</scope>
    <source>
        <strain evidence="1">KEN1</strain>
    </source>
</reference>
<name>A0AAW2SMP8_9LAMI</name>
<dbReference type="AlphaFoldDB" id="A0AAW2SMP8"/>
<comment type="caution">
    <text evidence="1">The sequence shown here is derived from an EMBL/GenBank/DDBJ whole genome shotgun (WGS) entry which is preliminary data.</text>
</comment>
<organism evidence="1">
    <name type="scientific">Sesamum latifolium</name>
    <dbReference type="NCBI Taxonomy" id="2727402"/>
    <lineage>
        <taxon>Eukaryota</taxon>
        <taxon>Viridiplantae</taxon>
        <taxon>Streptophyta</taxon>
        <taxon>Embryophyta</taxon>
        <taxon>Tracheophyta</taxon>
        <taxon>Spermatophyta</taxon>
        <taxon>Magnoliopsida</taxon>
        <taxon>eudicotyledons</taxon>
        <taxon>Gunneridae</taxon>
        <taxon>Pentapetalae</taxon>
        <taxon>asterids</taxon>
        <taxon>lamiids</taxon>
        <taxon>Lamiales</taxon>
        <taxon>Pedaliaceae</taxon>
        <taxon>Sesamum</taxon>
    </lineage>
</organism>
<sequence>MGAVKWISPLRREKKQRNPKLRLHRSRLQLLPAQLLPIGLGFRHILLCLHMGSWHRVRRHTPTCGEFRKQGSLGKLKCDELCANFIMLEKAEILLPNVEETGNHYQDCPGVVHHHYH</sequence>
<evidence type="ECO:0000313" key="1">
    <source>
        <dbReference type="EMBL" id="KAL0393703.1"/>
    </source>
</evidence>
<dbReference type="EMBL" id="JACGWN010000016">
    <property type="protein sequence ID" value="KAL0393703.1"/>
    <property type="molecule type" value="Genomic_DNA"/>
</dbReference>
<gene>
    <name evidence="1" type="ORF">Slati_4336500</name>
</gene>
<proteinExistence type="predicted"/>
<accession>A0AAW2SMP8</accession>